<feature type="compositionally biased region" description="Polar residues" evidence="1">
    <location>
        <begin position="428"/>
        <end position="440"/>
    </location>
</feature>
<feature type="region of interest" description="Disordered" evidence="1">
    <location>
        <begin position="419"/>
        <end position="440"/>
    </location>
</feature>
<feature type="compositionally biased region" description="Polar residues" evidence="1">
    <location>
        <begin position="1"/>
        <end position="12"/>
    </location>
</feature>
<gene>
    <name evidence="2" type="ORF">EYF80_045956</name>
</gene>
<evidence type="ECO:0000256" key="1">
    <source>
        <dbReference type="SAM" id="MobiDB-lite"/>
    </source>
</evidence>
<evidence type="ECO:0000313" key="3">
    <source>
        <dbReference type="Proteomes" id="UP000314294"/>
    </source>
</evidence>
<evidence type="ECO:0000313" key="2">
    <source>
        <dbReference type="EMBL" id="TNN43862.1"/>
    </source>
</evidence>
<feature type="compositionally biased region" description="Basic residues" evidence="1">
    <location>
        <begin position="13"/>
        <end position="22"/>
    </location>
</feature>
<protein>
    <submittedName>
        <fullName evidence="2">Uncharacterized protein</fullName>
    </submittedName>
</protein>
<feature type="region of interest" description="Disordered" evidence="1">
    <location>
        <begin position="1"/>
        <end position="52"/>
    </location>
</feature>
<reference evidence="2 3" key="1">
    <citation type="submission" date="2019-03" db="EMBL/GenBank/DDBJ databases">
        <title>First draft genome of Liparis tanakae, snailfish: a comprehensive survey of snailfish specific genes.</title>
        <authorList>
            <person name="Kim W."/>
            <person name="Song I."/>
            <person name="Jeong J.-H."/>
            <person name="Kim D."/>
            <person name="Kim S."/>
            <person name="Ryu S."/>
            <person name="Song J.Y."/>
            <person name="Lee S.K."/>
        </authorList>
    </citation>
    <scope>NUCLEOTIDE SEQUENCE [LARGE SCALE GENOMIC DNA]</scope>
    <source>
        <tissue evidence="2">Muscle</tissue>
    </source>
</reference>
<keyword evidence="3" id="KW-1185">Reference proteome</keyword>
<sequence length="440" mass="47252">MVTAPDGTSKSSHGVRARRQPHASRLTPLRQPHAARIRTGDNPPGLRSDANADVPSTFILSESHRDSNEHRELGAQCLAQGHELMGGSGDGTGYLMSSPLVRTLIVNVLLPFRRRGASLLFSDALPQESEVIQQSYRGRQLGGAAAVVAVEAPAALDADLQRLGDGAQLLRQAAEAVPTDTRAEFLHSLQDELLVSDLMDFQLLQVLTRQLKQIQTRQMPLGDRAISSFHLHLFTSKRICVALLFPSLYRPSQSGREAIKDVNHAQTRSSLHAAIGSMLGVLLRSFVQIQASLADFYLNGLLEGREVQPIVRNCQASAGSEDPSLAPSLPPPPSYLEAEKGAAALRFHNFPHSFTFTRDHVTHAGEGARPVPIPQQREYAEYAGSGCIAESLKTSPATVPQQTSDSSSSSFMCLCCSPTEGNAPRTAGMSSLGSSEAGTP</sequence>
<name>A0A4Z2FU13_9TELE</name>
<proteinExistence type="predicted"/>
<dbReference type="Proteomes" id="UP000314294">
    <property type="component" value="Unassembled WGS sequence"/>
</dbReference>
<dbReference type="AlphaFoldDB" id="A0A4Z2FU13"/>
<comment type="caution">
    <text evidence="2">The sequence shown here is derived from an EMBL/GenBank/DDBJ whole genome shotgun (WGS) entry which is preliminary data.</text>
</comment>
<organism evidence="2 3">
    <name type="scientific">Liparis tanakae</name>
    <name type="common">Tanaka's snailfish</name>
    <dbReference type="NCBI Taxonomy" id="230148"/>
    <lineage>
        <taxon>Eukaryota</taxon>
        <taxon>Metazoa</taxon>
        <taxon>Chordata</taxon>
        <taxon>Craniata</taxon>
        <taxon>Vertebrata</taxon>
        <taxon>Euteleostomi</taxon>
        <taxon>Actinopterygii</taxon>
        <taxon>Neopterygii</taxon>
        <taxon>Teleostei</taxon>
        <taxon>Neoteleostei</taxon>
        <taxon>Acanthomorphata</taxon>
        <taxon>Eupercaria</taxon>
        <taxon>Perciformes</taxon>
        <taxon>Cottioidei</taxon>
        <taxon>Cottales</taxon>
        <taxon>Liparidae</taxon>
        <taxon>Liparis</taxon>
    </lineage>
</organism>
<accession>A0A4Z2FU13</accession>
<dbReference type="EMBL" id="SRLO01000941">
    <property type="protein sequence ID" value="TNN43862.1"/>
    <property type="molecule type" value="Genomic_DNA"/>
</dbReference>